<keyword evidence="2" id="KW-1185">Reference proteome</keyword>
<dbReference type="EMBL" id="JAWDJW010000095">
    <property type="protein sequence ID" value="KAK3081674.1"/>
    <property type="molecule type" value="Genomic_DNA"/>
</dbReference>
<dbReference type="Proteomes" id="UP001186974">
    <property type="component" value="Unassembled WGS sequence"/>
</dbReference>
<accession>A0ACC3DYP9</accession>
<reference evidence="1" key="1">
    <citation type="submission" date="2024-09" db="EMBL/GenBank/DDBJ databases">
        <title>Black Yeasts Isolated from many extreme environments.</title>
        <authorList>
            <person name="Coleine C."/>
            <person name="Stajich J.E."/>
            <person name="Selbmann L."/>
        </authorList>
    </citation>
    <scope>NUCLEOTIDE SEQUENCE</scope>
    <source>
        <strain evidence="1">CCFEE 5737</strain>
    </source>
</reference>
<name>A0ACC3DYP9_9PEZI</name>
<protein>
    <submittedName>
        <fullName evidence="1">Uncharacterized protein</fullName>
    </submittedName>
</protein>
<comment type="caution">
    <text evidence="1">The sequence shown here is derived from an EMBL/GenBank/DDBJ whole genome shotgun (WGS) entry which is preliminary data.</text>
</comment>
<organism evidence="1 2">
    <name type="scientific">Coniosporium uncinatum</name>
    <dbReference type="NCBI Taxonomy" id="93489"/>
    <lineage>
        <taxon>Eukaryota</taxon>
        <taxon>Fungi</taxon>
        <taxon>Dikarya</taxon>
        <taxon>Ascomycota</taxon>
        <taxon>Pezizomycotina</taxon>
        <taxon>Dothideomycetes</taxon>
        <taxon>Dothideomycetes incertae sedis</taxon>
        <taxon>Coniosporium</taxon>
    </lineage>
</organism>
<evidence type="ECO:0000313" key="2">
    <source>
        <dbReference type="Proteomes" id="UP001186974"/>
    </source>
</evidence>
<sequence length="936" mass="104947">MNLIEATRNGDWSHPVDTTGICLLSLDGGGVRGLSSLYILEGVMKRLNHERKNDGLHPVKPCEVFDLIGGTNTGGLIAIMLGRLEMTVEACIAAYQGLMKTVFEDKLKRFPLNMSGKIKARFDSAKLRKVVEKVIIDSGASATDFLNDGRERGCKVFVCATAYETKGITRLRSYDLPTRTTHIPATICEAALATAAATSFFDPVEIGSRKFVDGALGANNPAEEVEEEAANIWCSDSRELIPLVKCFISVGTGRSGTEAIEDNALKFLSVTLTKMITETARTEQRLLARWAPLDRKRYFRFNVEQGLQDVVLSEYREQGKIQAVTDDYLHHARQVALMRDCAVNLRSKQSAYTNSFAWRYIASSVLNLPQTEPTQLSKEFKILTVQPQEDPGEPFCNIPFTRNPRFVGRAEQLDQLQHEILGRGKAVKVAITGLGGAGKTQVALELAYRLREATPDCLVIWIPAISIEGLEQAYTNVVKELQIPGSSDTQADSKVLLQQHLNEKSTGRWLLIFDNADDLPMWVSEDTGQRRLIDYLPRSDHGQIVFTTRDRKAAVKLAHQNVVHIEEADQDLAMQLLRSYLIRKELVDDYSGARDMLTELAFLPLAIVQAAAYINENGIGLKDYFELLKEQEQDVVELLSEHFEDEGRYCETRDPVATTWLISFERIQASDSLAAEYLCFMACVEPTNVPQSLLPPGPSRKRETEAIGLLTAYSFVSHSSANSMLNAHRLVHLAVRSWLRKDDDNLTKSNTRALQRLVEVFSSNNHGNRSIWRLYLPHVRRVLQDKPDDQSMEIRAKLLSRFARCIYEDSRYTEAETCCSQAVGIKKEILGEEHPDALATLDNPALAFWKQGRWTEAEELQVRLLEIRKRVLGEAHPDTLRSMGNSRHVYIKRTLHGGGRATSKGARDSLEGAWGRASQHADKHEQLSFRMKESGA</sequence>
<proteinExistence type="predicted"/>
<gene>
    <name evidence="1" type="ORF">LTS18_004022</name>
</gene>
<evidence type="ECO:0000313" key="1">
    <source>
        <dbReference type="EMBL" id="KAK3081674.1"/>
    </source>
</evidence>